<evidence type="ECO:0000256" key="2">
    <source>
        <dbReference type="ARBA" id="ARBA00004138"/>
    </source>
</evidence>
<keyword evidence="13" id="KW-0458">Lysosome</keyword>
<dbReference type="Pfam" id="PF11704">
    <property type="entry name" value="Folliculin"/>
    <property type="match status" value="1"/>
</dbReference>
<dbReference type="GO" id="GO:0005813">
    <property type="term" value="C:centrosome"/>
    <property type="evidence" value="ECO:0007669"/>
    <property type="project" value="UniProtKB-SubCell"/>
</dbReference>
<dbReference type="Gene3D" id="3.40.50.12430">
    <property type="match status" value="1"/>
</dbReference>
<feature type="domain" description="UDENN FLCN/SMCR8-type" evidence="17">
    <location>
        <begin position="100"/>
        <end position="679"/>
    </location>
</feature>
<keyword evidence="11" id="KW-0472">Membrane</keyword>
<dbReference type="GO" id="GO:0000122">
    <property type="term" value="P:negative regulation of transcription by RNA polymerase II"/>
    <property type="evidence" value="ECO:0007669"/>
    <property type="project" value="TreeGrafter"/>
</dbReference>
<comment type="caution">
    <text evidence="18">The sequence shown here is derived from an EMBL/GenBank/DDBJ whole genome shotgun (WGS) entry which is preliminary data.</text>
</comment>
<name>A0AAV2TZE2_CALDB</name>
<dbReference type="GO" id="GO:0005096">
    <property type="term" value="F:GTPase activator activity"/>
    <property type="evidence" value="ECO:0007669"/>
    <property type="project" value="UniProtKB-KW"/>
</dbReference>
<evidence type="ECO:0000256" key="12">
    <source>
        <dbReference type="ARBA" id="ARBA00023212"/>
    </source>
</evidence>
<feature type="region of interest" description="Disordered" evidence="16">
    <location>
        <begin position="357"/>
        <end position="400"/>
    </location>
</feature>
<evidence type="ECO:0000313" key="18">
    <source>
        <dbReference type="EMBL" id="CAL5140784.1"/>
    </source>
</evidence>
<dbReference type="AlphaFoldDB" id="A0AAV2TZE2"/>
<evidence type="ECO:0000313" key="19">
    <source>
        <dbReference type="Proteomes" id="UP001497525"/>
    </source>
</evidence>
<dbReference type="GO" id="GO:0005929">
    <property type="term" value="C:cilium"/>
    <property type="evidence" value="ECO:0007669"/>
    <property type="project" value="UniProtKB-SubCell"/>
</dbReference>
<reference evidence="18" key="1">
    <citation type="submission" date="2024-06" db="EMBL/GenBank/DDBJ databases">
        <authorList>
            <person name="Liu X."/>
            <person name="Lenzi L."/>
            <person name="Haldenby T S."/>
            <person name="Uol C."/>
        </authorList>
    </citation>
    <scope>NUCLEOTIDE SEQUENCE</scope>
</reference>
<evidence type="ECO:0000256" key="13">
    <source>
        <dbReference type="ARBA" id="ARBA00023228"/>
    </source>
</evidence>
<dbReference type="GO" id="GO:0005819">
    <property type="term" value="C:spindle"/>
    <property type="evidence" value="ECO:0007669"/>
    <property type="project" value="UniProtKB-SubCell"/>
</dbReference>
<evidence type="ECO:0000256" key="16">
    <source>
        <dbReference type="SAM" id="MobiDB-lite"/>
    </source>
</evidence>
<dbReference type="PANTHER" id="PTHR31441:SF2">
    <property type="entry name" value="FOLLICULIN"/>
    <property type="match status" value="1"/>
</dbReference>
<protein>
    <recommendedName>
        <fullName evidence="8">Folliculin</fullName>
    </recommendedName>
</protein>
<evidence type="ECO:0000256" key="4">
    <source>
        <dbReference type="ARBA" id="ARBA00004300"/>
    </source>
</evidence>
<gene>
    <name evidence="18" type="ORF">CDAUBV1_LOCUS16077</name>
</gene>
<keyword evidence="14" id="KW-0539">Nucleus</keyword>
<evidence type="ECO:0000259" key="17">
    <source>
        <dbReference type="PROSITE" id="PS51834"/>
    </source>
</evidence>
<keyword evidence="10" id="KW-0963">Cytoplasm</keyword>
<evidence type="ECO:0000256" key="7">
    <source>
        <dbReference type="ARBA" id="ARBA00009987"/>
    </source>
</evidence>
<evidence type="ECO:0000256" key="11">
    <source>
        <dbReference type="ARBA" id="ARBA00023136"/>
    </source>
</evidence>
<evidence type="ECO:0000256" key="15">
    <source>
        <dbReference type="ARBA" id="ARBA00023273"/>
    </source>
</evidence>
<dbReference type="InterPro" id="IPR044886">
    <property type="entry name" value="FLCN_DENN_C_sf"/>
</dbReference>
<comment type="subcellular location">
    <subcellularLocation>
        <location evidence="2">Cell projection</location>
        <location evidence="2">Cilium</location>
    </subcellularLocation>
    <subcellularLocation>
        <location evidence="4">Cytoplasm</location>
        <location evidence="4">Cytoskeleton</location>
        <location evidence="4">Microtubule organizing center</location>
        <location evidence="4">Centrosome</location>
    </subcellularLocation>
    <subcellularLocation>
        <location evidence="3">Cytoplasm</location>
        <location evidence="3">Cytoskeleton</location>
        <location evidence="3">Spindle</location>
    </subcellularLocation>
    <subcellularLocation>
        <location evidence="5">Cytoplasm</location>
        <location evidence="5">Cytosol</location>
    </subcellularLocation>
    <subcellularLocation>
        <location evidence="6">Lysosome membrane</location>
    </subcellularLocation>
    <subcellularLocation>
        <location evidence="1">Nucleus</location>
    </subcellularLocation>
</comment>
<organism evidence="18 19">
    <name type="scientific">Calicophoron daubneyi</name>
    <name type="common">Rumen fluke</name>
    <name type="synonym">Paramphistomum daubneyi</name>
    <dbReference type="NCBI Taxonomy" id="300641"/>
    <lineage>
        <taxon>Eukaryota</taxon>
        <taxon>Metazoa</taxon>
        <taxon>Spiralia</taxon>
        <taxon>Lophotrochozoa</taxon>
        <taxon>Platyhelminthes</taxon>
        <taxon>Trematoda</taxon>
        <taxon>Digenea</taxon>
        <taxon>Plagiorchiida</taxon>
        <taxon>Pronocephalata</taxon>
        <taxon>Paramphistomoidea</taxon>
        <taxon>Paramphistomidae</taxon>
        <taxon>Calicophoron</taxon>
    </lineage>
</organism>
<dbReference type="InterPro" id="IPR021713">
    <property type="entry name" value="Folliculin"/>
</dbReference>
<proteinExistence type="inferred from homology"/>
<evidence type="ECO:0000256" key="6">
    <source>
        <dbReference type="ARBA" id="ARBA00004656"/>
    </source>
</evidence>
<dbReference type="InterPro" id="IPR037521">
    <property type="entry name" value="FLCN/SMCR8_DENN"/>
</dbReference>
<dbReference type="EMBL" id="CAXLJL010000789">
    <property type="protein sequence ID" value="CAL5140784.1"/>
    <property type="molecule type" value="Genomic_DNA"/>
</dbReference>
<dbReference type="Pfam" id="PF16692">
    <property type="entry name" value="Folliculin_C"/>
    <property type="match status" value="1"/>
</dbReference>
<dbReference type="Gene3D" id="1.10.10.1730">
    <property type="entry name" value="Folliculin"/>
    <property type="match status" value="1"/>
</dbReference>
<dbReference type="InterPro" id="IPR037520">
    <property type="entry name" value="Folliculin/SMCR8_longin"/>
</dbReference>
<evidence type="ECO:0000256" key="14">
    <source>
        <dbReference type="ARBA" id="ARBA00023242"/>
    </source>
</evidence>
<comment type="similarity">
    <text evidence="7">Belongs to the folliculin family.</text>
</comment>
<dbReference type="GO" id="GO:0005829">
    <property type="term" value="C:cytosol"/>
    <property type="evidence" value="ECO:0007669"/>
    <property type="project" value="UniProtKB-SubCell"/>
</dbReference>
<evidence type="ECO:0000256" key="3">
    <source>
        <dbReference type="ARBA" id="ARBA00004186"/>
    </source>
</evidence>
<dbReference type="GO" id="GO:0005765">
    <property type="term" value="C:lysosomal membrane"/>
    <property type="evidence" value="ECO:0007669"/>
    <property type="project" value="UniProtKB-SubCell"/>
</dbReference>
<feature type="compositionally biased region" description="Polar residues" evidence="16">
    <location>
        <begin position="372"/>
        <end position="381"/>
    </location>
</feature>
<evidence type="ECO:0000256" key="8">
    <source>
        <dbReference type="ARBA" id="ARBA00021824"/>
    </source>
</evidence>
<keyword evidence="9" id="KW-0343">GTPase activation</keyword>
<dbReference type="InterPro" id="IPR032035">
    <property type="entry name" value="Folliculin_DENN"/>
</dbReference>
<dbReference type="PANTHER" id="PTHR31441">
    <property type="entry name" value="FOLLICULIN FAMILY MEMBER"/>
    <property type="match status" value="1"/>
</dbReference>
<evidence type="ECO:0000256" key="9">
    <source>
        <dbReference type="ARBA" id="ARBA00022468"/>
    </source>
</evidence>
<dbReference type="Proteomes" id="UP001497525">
    <property type="component" value="Unassembled WGS sequence"/>
</dbReference>
<accession>A0AAV2TZE2</accession>
<evidence type="ECO:0000256" key="5">
    <source>
        <dbReference type="ARBA" id="ARBA00004514"/>
    </source>
</evidence>
<dbReference type="GO" id="GO:0005634">
    <property type="term" value="C:nucleus"/>
    <property type="evidence" value="ECO:0007669"/>
    <property type="project" value="UniProtKB-SubCell"/>
</dbReference>
<sequence length="723" mass="77690">MDAIIVFCHFCEQHGPSVVMCTQPYRQSRSQANGIIADSQPEKSSISRASSHIGLFNVGNTECVTGAEVPSASFLLNADGSSVPLAPKNSPGTSQQLGITSSTCRACSFTTRDESGLVSHDHAANTAYISTQWPKDQELFEFVRNACQRSLSCEVCPGTEGAFYFGDEANGHVVSYNFHLKDSQARGFQSRYSFLVLSWDRVLLLSLWPLIVPNLAKMACRLRSAAARVYDQEISEPEPTAAMVVGPGSASSVGRQVQSSFLVRGVTPPAPIPPAFTGQALAAGTAMTGPIRQRRQMDADMRSLGDLTKDEQIFYRLHAWFTWLLRASARRWSLLPSLTAPPDDDSLVEQEERQALMTVGGEQPGPSVTAMGATSTTSGNPPSLVPPFSGSTTSQNPIPIPPTGIIGTAQMAVGKSLGLTDGSGAEETTIALLVLARLLHGLGIEAFRFLAQHVVVGNQLVVLPLRERLLGCLVISGVAKLLPKGCLKQIVNNPEYLPPFRCNLLSLTPDARPPEASLEPGEGVLFLSVSGDDPPSQPLLHFDADIAEPFINSLHFKLSNNFPLPDSTAPTDPACSTDTLTMPSSNPTILTPVSGLVTRVVQLLSMQPPLPPSSLDLALSAARQEWINKSRLLYSFKRCQGPTLTDEETTRRWAGVLAAIDCNTPENSNVACFWQGALSQYSRQNPCHIHRRRTGSTTSSRRGSVGSSNVDLTTVLSATTLVD</sequence>
<keyword evidence="12" id="KW-0206">Cytoskeleton</keyword>
<dbReference type="PROSITE" id="PS51834">
    <property type="entry name" value="DENN_FLCN_SMCR8"/>
    <property type="match status" value="1"/>
</dbReference>
<dbReference type="GO" id="GO:1904263">
    <property type="term" value="P:positive regulation of TORC1 signaling"/>
    <property type="evidence" value="ECO:0007669"/>
    <property type="project" value="TreeGrafter"/>
</dbReference>
<evidence type="ECO:0000256" key="1">
    <source>
        <dbReference type="ARBA" id="ARBA00004123"/>
    </source>
</evidence>
<keyword evidence="15" id="KW-0966">Cell projection</keyword>
<evidence type="ECO:0000256" key="10">
    <source>
        <dbReference type="ARBA" id="ARBA00022490"/>
    </source>
</evidence>